<dbReference type="OrthoDB" id="1422031at2"/>
<dbReference type="EMBL" id="QOWE01000005">
    <property type="protein sequence ID" value="RCR70218.1"/>
    <property type="molecule type" value="Genomic_DNA"/>
</dbReference>
<organism evidence="3 4">
    <name type="scientific">Larkinella punicea</name>
    <dbReference type="NCBI Taxonomy" id="2315727"/>
    <lineage>
        <taxon>Bacteria</taxon>
        <taxon>Pseudomonadati</taxon>
        <taxon>Bacteroidota</taxon>
        <taxon>Cytophagia</taxon>
        <taxon>Cytophagales</taxon>
        <taxon>Spirosomataceae</taxon>
        <taxon>Larkinella</taxon>
    </lineage>
</organism>
<evidence type="ECO:0000256" key="1">
    <source>
        <dbReference type="SAM" id="SignalP"/>
    </source>
</evidence>
<dbReference type="AlphaFoldDB" id="A0A368JRG0"/>
<keyword evidence="1" id="KW-0732">Signal</keyword>
<feature type="chain" id="PRO_5016777039" description="Copper-binding protein MbnP-like domain-containing protein" evidence="1">
    <location>
        <begin position="24"/>
        <end position="277"/>
    </location>
</feature>
<dbReference type="PROSITE" id="PS51257">
    <property type="entry name" value="PROKAR_LIPOPROTEIN"/>
    <property type="match status" value="1"/>
</dbReference>
<keyword evidence="4" id="KW-1185">Reference proteome</keyword>
<sequence>MNFRSLSLIVSVAVLFMACTNDSSTTTPEPAGSGAVDLKIEALYGSAAFELGKAYTTAGNEKVTFDQLRFWVSKVELTKKDGSVYEVPNSYYLMQYLGKDEAIQDGTFTLTAGKREVVNLTGVPAGEYTGVKFGIGVDPKYNDNLTLAAGELNILQNMTNVSWMWHTSYIFTKLGGTVDVAGAASPFLLETGTNVNYKTISQTFATPLVVDGSMKGQMTLQADVAKVLDGIVIARDAKLNTTDKTYHINAGTASMMSKLAGNYPVSFVNAKTARISQ</sequence>
<dbReference type="Pfam" id="PF20243">
    <property type="entry name" value="MbnP"/>
    <property type="match status" value="1"/>
</dbReference>
<evidence type="ECO:0000259" key="2">
    <source>
        <dbReference type="Pfam" id="PF20243"/>
    </source>
</evidence>
<name>A0A368JRG0_9BACT</name>
<feature type="domain" description="Copper-binding protein MbnP-like" evidence="2">
    <location>
        <begin position="34"/>
        <end position="236"/>
    </location>
</feature>
<accession>A0A368JRG0</accession>
<proteinExistence type="predicted"/>
<reference evidence="3 4" key="1">
    <citation type="submission" date="2018-07" db="EMBL/GenBank/DDBJ databases">
        <title>Genome analysis of Larkinella rosea.</title>
        <authorList>
            <person name="Zhou Z."/>
            <person name="Wang G."/>
        </authorList>
    </citation>
    <scope>NUCLEOTIDE SEQUENCE [LARGE SCALE GENOMIC DNA]</scope>
    <source>
        <strain evidence="4">zzj9</strain>
    </source>
</reference>
<feature type="signal peptide" evidence="1">
    <location>
        <begin position="1"/>
        <end position="23"/>
    </location>
</feature>
<comment type="caution">
    <text evidence="3">The sequence shown here is derived from an EMBL/GenBank/DDBJ whole genome shotgun (WGS) entry which is preliminary data.</text>
</comment>
<gene>
    <name evidence="3" type="ORF">DUE52_07590</name>
</gene>
<protein>
    <recommendedName>
        <fullName evidence="2">Copper-binding protein MbnP-like domain-containing protein</fullName>
    </recommendedName>
</protein>
<evidence type="ECO:0000313" key="4">
    <source>
        <dbReference type="Proteomes" id="UP000253383"/>
    </source>
</evidence>
<dbReference type="RefSeq" id="WP_114405384.1">
    <property type="nucleotide sequence ID" value="NZ_QOWE01000005.1"/>
</dbReference>
<evidence type="ECO:0000313" key="3">
    <source>
        <dbReference type="EMBL" id="RCR70218.1"/>
    </source>
</evidence>
<dbReference type="Proteomes" id="UP000253383">
    <property type="component" value="Unassembled WGS sequence"/>
</dbReference>
<dbReference type="InterPro" id="IPR046863">
    <property type="entry name" value="MbnP-like_dom"/>
</dbReference>